<dbReference type="AlphaFoldDB" id="A0A8B6G7V5"/>
<evidence type="ECO:0008006" key="4">
    <source>
        <dbReference type="Google" id="ProtNLM"/>
    </source>
</evidence>
<organism evidence="2 3">
    <name type="scientific">Mytilus galloprovincialis</name>
    <name type="common">Mediterranean mussel</name>
    <dbReference type="NCBI Taxonomy" id="29158"/>
    <lineage>
        <taxon>Eukaryota</taxon>
        <taxon>Metazoa</taxon>
        <taxon>Spiralia</taxon>
        <taxon>Lophotrochozoa</taxon>
        <taxon>Mollusca</taxon>
        <taxon>Bivalvia</taxon>
        <taxon>Autobranchia</taxon>
        <taxon>Pteriomorphia</taxon>
        <taxon>Mytilida</taxon>
        <taxon>Mytiloidea</taxon>
        <taxon>Mytilidae</taxon>
        <taxon>Mytilinae</taxon>
        <taxon>Mytilus</taxon>
    </lineage>
</organism>
<evidence type="ECO:0000313" key="2">
    <source>
        <dbReference type="EMBL" id="VDI59904.1"/>
    </source>
</evidence>
<comment type="caution">
    <text evidence="2">The sequence shown here is derived from an EMBL/GenBank/DDBJ whole genome shotgun (WGS) entry which is preliminary data.</text>
</comment>
<sequence>MVSILHYELTFYILHIPYCKGGSVLVMLQMVIFILILCLSVGIAKASGHFKFYKMEKAEKIEVREFEMERTPFTTLGKRHVLQQRGNFTTCGDPKDKFSIQWEPKVLNTQGVATVYWDLVAPIDLVSGNIELVAWLPGQPDTPILNIGQKGTCGDLKSIIPTLTCPIKKNDISKNQFTFRDLRRLPTVRISFTFLCLY</sequence>
<keyword evidence="3" id="KW-1185">Reference proteome</keyword>
<name>A0A8B6G7V5_MYTGA</name>
<dbReference type="Proteomes" id="UP000596742">
    <property type="component" value="Unassembled WGS sequence"/>
</dbReference>
<dbReference type="OrthoDB" id="6064683at2759"/>
<reference evidence="2" key="1">
    <citation type="submission" date="2018-11" db="EMBL/GenBank/DDBJ databases">
        <authorList>
            <person name="Alioto T."/>
            <person name="Alioto T."/>
        </authorList>
    </citation>
    <scope>NUCLEOTIDE SEQUENCE</scope>
</reference>
<protein>
    <recommendedName>
        <fullName evidence="4">MD-2-related lipid-recognition domain-containing protein</fullName>
    </recommendedName>
</protein>
<evidence type="ECO:0000313" key="3">
    <source>
        <dbReference type="Proteomes" id="UP000596742"/>
    </source>
</evidence>
<evidence type="ECO:0000256" key="1">
    <source>
        <dbReference type="SAM" id="Phobius"/>
    </source>
</evidence>
<dbReference type="EMBL" id="UYJE01007984">
    <property type="protein sequence ID" value="VDI59904.1"/>
    <property type="molecule type" value="Genomic_DNA"/>
</dbReference>
<gene>
    <name evidence="2" type="ORF">MGAL_10B071169</name>
</gene>
<feature type="transmembrane region" description="Helical" evidence="1">
    <location>
        <begin position="24"/>
        <end position="44"/>
    </location>
</feature>
<accession>A0A8B6G7V5</accession>
<keyword evidence="1" id="KW-0472">Membrane</keyword>
<keyword evidence="1" id="KW-0812">Transmembrane</keyword>
<keyword evidence="1" id="KW-1133">Transmembrane helix</keyword>
<proteinExistence type="predicted"/>